<keyword evidence="1" id="KW-0472">Membrane</keyword>
<evidence type="ECO:0000313" key="2">
    <source>
        <dbReference type="EMBL" id="PXF22464.1"/>
    </source>
</evidence>
<feature type="transmembrane region" description="Helical" evidence="1">
    <location>
        <begin position="23"/>
        <end position="46"/>
    </location>
</feature>
<gene>
    <name evidence="2" type="ORF">CXX69_00580</name>
</gene>
<reference evidence="2 3" key="1">
    <citation type="journal article" date="2015" name="Nat. Commun.">
        <title>Genomic and transcriptomic evidence for scavenging of diverse organic compounds by widespread deep-sea archaea.</title>
        <authorList>
            <person name="Li M."/>
            <person name="Baker B.J."/>
            <person name="Anantharaman K."/>
            <person name="Jain S."/>
            <person name="Breier J.A."/>
            <person name="Dick G.J."/>
        </authorList>
    </citation>
    <scope>NUCLEOTIDE SEQUENCE [LARGE SCALE GENOMIC DNA]</scope>
    <source>
        <strain evidence="2">Cayman_51_deep</strain>
    </source>
</reference>
<organism evidence="2 3">
    <name type="scientific">Candidatus Thalassarchaeum betae</name>
    <dbReference type="NCBI Taxonomy" id="2599289"/>
    <lineage>
        <taxon>Archaea</taxon>
        <taxon>Methanobacteriati</taxon>
        <taxon>Thermoplasmatota</taxon>
        <taxon>Candidatus Poseidoniia</taxon>
        <taxon>Candidatus Poseidoniales</taxon>
        <taxon>Candidatus Thalassarchaeaceae</taxon>
        <taxon>Candidatus Thalassarchaeum</taxon>
    </lineage>
</organism>
<feature type="transmembrane region" description="Helical" evidence="1">
    <location>
        <begin position="66"/>
        <end position="86"/>
    </location>
</feature>
<protein>
    <submittedName>
        <fullName evidence="2">Uncharacterized protein</fullName>
    </submittedName>
</protein>
<keyword evidence="1" id="KW-1133">Transmembrane helix</keyword>
<accession>A0A2V3HTN0</accession>
<dbReference type="Proteomes" id="UP000248161">
    <property type="component" value="Unassembled WGS sequence"/>
</dbReference>
<evidence type="ECO:0000313" key="3">
    <source>
        <dbReference type="Proteomes" id="UP000248161"/>
    </source>
</evidence>
<dbReference type="AlphaFoldDB" id="A0A2V3HTN0"/>
<name>A0A2V3HTN0_9ARCH</name>
<evidence type="ECO:0000256" key="1">
    <source>
        <dbReference type="SAM" id="Phobius"/>
    </source>
</evidence>
<comment type="caution">
    <text evidence="2">The sequence shown here is derived from an EMBL/GenBank/DDBJ whole genome shotgun (WGS) entry which is preliminary data.</text>
</comment>
<sequence length="92" mass="9867">MSDDGSEAIGEFLQGEHEPASSWIVLAFGLVTALVLLVLHSILYPGRELPVIAEILPVFEGVFDSGIWFFILGVMLGGFAIIATMLTEATSE</sequence>
<keyword evidence="1" id="KW-0812">Transmembrane</keyword>
<proteinExistence type="predicted"/>
<dbReference type="EMBL" id="PSPG01000001">
    <property type="protein sequence ID" value="PXF22464.1"/>
    <property type="molecule type" value="Genomic_DNA"/>
</dbReference>